<dbReference type="SMART" id="SM00091">
    <property type="entry name" value="PAS"/>
    <property type="match status" value="1"/>
</dbReference>
<dbReference type="Proteomes" id="UP000487117">
    <property type="component" value="Unassembled WGS sequence"/>
</dbReference>
<dbReference type="CDD" id="cd00156">
    <property type="entry name" value="REC"/>
    <property type="match status" value="1"/>
</dbReference>
<dbReference type="InterPro" id="IPR003661">
    <property type="entry name" value="HisK_dim/P_dom"/>
</dbReference>
<dbReference type="EMBL" id="WNDS01000001">
    <property type="protein sequence ID" value="KAF1017012.1"/>
    <property type="molecule type" value="Genomic_DNA"/>
</dbReference>
<dbReference type="InterPro" id="IPR011006">
    <property type="entry name" value="CheY-like_superfamily"/>
</dbReference>
<dbReference type="InterPro" id="IPR004358">
    <property type="entry name" value="Sig_transdc_His_kin-like_C"/>
</dbReference>
<evidence type="ECO:0000259" key="5">
    <source>
        <dbReference type="PROSITE" id="PS50109"/>
    </source>
</evidence>
<proteinExistence type="predicted"/>
<organism evidence="9 10">
    <name type="scientific">Stenotrophomonas maltophilia</name>
    <name type="common">Pseudomonas maltophilia</name>
    <name type="synonym">Xanthomonas maltophilia</name>
    <dbReference type="NCBI Taxonomy" id="40324"/>
    <lineage>
        <taxon>Bacteria</taxon>
        <taxon>Pseudomonadati</taxon>
        <taxon>Pseudomonadota</taxon>
        <taxon>Gammaproteobacteria</taxon>
        <taxon>Lysobacterales</taxon>
        <taxon>Lysobacteraceae</taxon>
        <taxon>Stenotrophomonas</taxon>
        <taxon>Stenotrophomonas maltophilia group</taxon>
    </lineage>
</organism>
<evidence type="ECO:0000256" key="2">
    <source>
        <dbReference type="ARBA" id="ARBA00012438"/>
    </source>
</evidence>
<dbReference type="Gene3D" id="3.40.50.2300">
    <property type="match status" value="2"/>
</dbReference>
<dbReference type="Pfam" id="PF08448">
    <property type="entry name" value="PAS_4"/>
    <property type="match status" value="2"/>
</dbReference>
<dbReference type="PROSITE" id="PS50113">
    <property type="entry name" value="PAC"/>
    <property type="match status" value="1"/>
</dbReference>
<dbReference type="SUPFAM" id="SSF47384">
    <property type="entry name" value="Homodimeric domain of signal transducing histidine kinase"/>
    <property type="match status" value="1"/>
</dbReference>
<dbReference type="InterPro" id="IPR035965">
    <property type="entry name" value="PAS-like_dom_sf"/>
</dbReference>
<comment type="caution">
    <text evidence="9">The sequence shown here is derived from an EMBL/GenBank/DDBJ whole genome shotgun (WGS) entry which is preliminary data.</text>
</comment>
<evidence type="ECO:0000259" key="7">
    <source>
        <dbReference type="PROSITE" id="PS50112"/>
    </source>
</evidence>
<dbReference type="InterPro" id="IPR001789">
    <property type="entry name" value="Sig_transdc_resp-reg_receiver"/>
</dbReference>
<dbReference type="InterPro" id="IPR036097">
    <property type="entry name" value="HisK_dim/P_sf"/>
</dbReference>
<evidence type="ECO:0000259" key="8">
    <source>
        <dbReference type="PROSITE" id="PS50113"/>
    </source>
</evidence>
<dbReference type="NCBIfam" id="TIGR00229">
    <property type="entry name" value="sensory_box"/>
    <property type="match status" value="1"/>
</dbReference>
<keyword evidence="9" id="KW-0418">Kinase</keyword>
<evidence type="ECO:0000313" key="10">
    <source>
        <dbReference type="Proteomes" id="UP000487117"/>
    </source>
</evidence>
<dbReference type="PRINTS" id="PR00344">
    <property type="entry name" value="BCTRLSENSOR"/>
</dbReference>
<dbReference type="InterPro" id="IPR000014">
    <property type="entry name" value="PAS"/>
</dbReference>
<dbReference type="PROSITE" id="PS50110">
    <property type="entry name" value="RESPONSE_REGULATORY"/>
    <property type="match status" value="2"/>
</dbReference>
<feature type="modified residue" description="4-aspartylphosphate" evidence="4">
    <location>
        <position position="732"/>
    </location>
</feature>
<dbReference type="CDD" id="cd00082">
    <property type="entry name" value="HisKA"/>
    <property type="match status" value="1"/>
</dbReference>
<dbReference type="PANTHER" id="PTHR43065">
    <property type="entry name" value="SENSOR HISTIDINE KINASE"/>
    <property type="match status" value="1"/>
</dbReference>
<feature type="domain" description="PAC" evidence="8">
    <location>
        <begin position="218"/>
        <end position="270"/>
    </location>
</feature>
<reference evidence="10" key="1">
    <citation type="journal article" date="2020" name="MBio">
        <title>Horizontal gene transfer to a defensive symbiont with a reduced genome amongst a multipartite beetle microbiome.</title>
        <authorList>
            <person name="Waterworth S.C."/>
            <person name="Florez L.V."/>
            <person name="Rees E.R."/>
            <person name="Hertweck C."/>
            <person name="Kaltenpoth M."/>
            <person name="Kwan J.C."/>
        </authorList>
    </citation>
    <scope>NUCLEOTIDE SEQUENCE [LARGE SCALE GENOMIC DNA]</scope>
</reference>
<dbReference type="SMART" id="SM00387">
    <property type="entry name" value="HATPase_c"/>
    <property type="match status" value="1"/>
</dbReference>
<keyword evidence="3 4" id="KW-0597">Phosphoprotein</keyword>
<dbReference type="InterPro" id="IPR000700">
    <property type="entry name" value="PAS-assoc_C"/>
</dbReference>
<feature type="domain" description="PAS" evidence="7">
    <location>
        <begin position="146"/>
        <end position="216"/>
    </location>
</feature>
<gene>
    <name evidence="9" type="primary">cckA_1</name>
    <name evidence="9" type="ORF">GAK31_00271</name>
</gene>
<dbReference type="SUPFAM" id="SSF52172">
    <property type="entry name" value="CheY-like"/>
    <property type="match status" value="2"/>
</dbReference>
<dbReference type="EC" id="2.7.13.3" evidence="2"/>
<dbReference type="SMART" id="SM00448">
    <property type="entry name" value="REC"/>
    <property type="match status" value="2"/>
</dbReference>
<dbReference type="InterPro" id="IPR013656">
    <property type="entry name" value="PAS_4"/>
</dbReference>
<feature type="domain" description="Response regulatory" evidence="6">
    <location>
        <begin position="12"/>
        <end position="128"/>
    </location>
</feature>
<dbReference type="Gene3D" id="3.30.450.20">
    <property type="entry name" value="PAS domain"/>
    <property type="match status" value="2"/>
</dbReference>
<protein>
    <recommendedName>
        <fullName evidence="2">histidine kinase</fullName>
        <ecNumber evidence="2">2.7.13.3</ecNumber>
    </recommendedName>
</protein>
<dbReference type="GO" id="GO:0000155">
    <property type="term" value="F:phosphorelay sensor kinase activity"/>
    <property type="evidence" value="ECO:0007669"/>
    <property type="project" value="InterPro"/>
</dbReference>
<dbReference type="SMART" id="SM00388">
    <property type="entry name" value="HisKA"/>
    <property type="match status" value="1"/>
</dbReference>
<accession>A0A7V8FJ74</accession>
<dbReference type="Pfam" id="PF02518">
    <property type="entry name" value="HATPase_c"/>
    <property type="match status" value="1"/>
</dbReference>
<feature type="modified residue" description="4-aspartylphosphate" evidence="4">
    <location>
        <position position="63"/>
    </location>
</feature>
<dbReference type="PROSITE" id="PS50112">
    <property type="entry name" value="PAS"/>
    <property type="match status" value="1"/>
</dbReference>
<dbReference type="Gene3D" id="3.30.565.10">
    <property type="entry name" value="Histidine kinase-like ATPase, C-terminal domain"/>
    <property type="match status" value="1"/>
</dbReference>
<evidence type="ECO:0000256" key="3">
    <source>
        <dbReference type="ARBA" id="ARBA00022553"/>
    </source>
</evidence>
<dbReference type="CDD" id="cd00130">
    <property type="entry name" value="PAS"/>
    <property type="match status" value="1"/>
</dbReference>
<feature type="domain" description="Histidine kinase" evidence="5">
    <location>
        <begin position="429"/>
        <end position="658"/>
    </location>
</feature>
<keyword evidence="9" id="KW-0808">Transferase</keyword>
<evidence type="ECO:0000313" key="9">
    <source>
        <dbReference type="EMBL" id="KAF1017012.1"/>
    </source>
</evidence>
<dbReference type="PANTHER" id="PTHR43065:SF49">
    <property type="entry name" value="HISTIDINE KINASE"/>
    <property type="match status" value="1"/>
</dbReference>
<dbReference type="PROSITE" id="PS50109">
    <property type="entry name" value="HIS_KIN"/>
    <property type="match status" value="1"/>
</dbReference>
<feature type="domain" description="Response regulatory" evidence="6">
    <location>
        <begin position="681"/>
        <end position="793"/>
    </location>
</feature>
<dbReference type="Gene3D" id="1.10.287.130">
    <property type="match status" value="1"/>
</dbReference>
<dbReference type="SUPFAM" id="SSF55874">
    <property type="entry name" value="ATPase domain of HSP90 chaperone/DNA topoisomerase II/histidine kinase"/>
    <property type="match status" value="1"/>
</dbReference>
<evidence type="ECO:0000256" key="1">
    <source>
        <dbReference type="ARBA" id="ARBA00000085"/>
    </source>
</evidence>
<dbReference type="InterPro" id="IPR036890">
    <property type="entry name" value="HATPase_C_sf"/>
</dbReference>
<sequence>MTDPVPGACHIRILMLEDSALDAELILAQLQRAGLQVQAHRVWARDPFIDALVAGGFDIILADHVLPGFDGDTALGLARELAPTLPFIFVSGTLTEELAVQALTRGARDYVVKQRLQRLPDAVRRALQERHEHSRLQSAEEELQVSRDRLQLITDSLPVMVSHFGLNFRYRFTNLAYQQWHGMSAGELLGRSISDVVGPEMFQWAMQYFRRVLDGERVSFEVTLPHHEGALRNLQVDCMPEISADGRVTGFTTLASDISDLKRSEQSLRRANGSLEREIEARTSELQSSESRLEAVFESSFQQQALLSPQGVLLDANVASLAAVMARKDDVIGGLFGQSPWFAATPGAAEVVATAIARAAQGESSRHELDLQLATGLRSLDFSFRPLRGPDGMVIAVVWEAMDTTARREAEHALRQSQKIEAVGQLTGGIAHDFNNILTVIAGNVEHAMLLGERSTLAGAGGMQSRALDNALKGVMRAAGLTQHLLAFARRQPLRSEAADLNDRMLGMQDMLQRALGELVRLEIVVAPDVWCVELDAGQLEASVLNLAVNARDAMPEGGRLYIEVDNGLLDDDYAAQFPDTAPGQYVMLRVRDDGHGMSEDTVARVFEPFFTTKQVGRGTGLGLSMVHGFVKQSGGHVQVQSQEGDGTTITLMFPRSTLPLPDAVHEAPAGMAGFEDHEETILVAEDNDDVRAYTVEALRQFGYRVLEAHDGPTALRLLDRPDVRVDLLFSDVVMPGMSGWELARAVEERRPGMPVLFTSGYPRDHGTRGRTAPLLSKPFTRSDLAAAVRGVLEAPAAH</sequence>
<dbReference type="InterPro" id="IPR005467">
    <property type="entry name" value="His_kinase_dom"/>
</dbReference>
<dbReference type="SUPFAM" id="SSF55785">
    <property type="entry name" value="PYP-like sensor domain (PAS domain)"/>
    <property type="match status" value="2"/>
</dbReference>
<dbReference type="InterPro" id="IPR003594">
    <property type="entry name" value="HATPase_dom"/>
</dbReference>
<name>A0A7V8FJ74_STEMA</name>
<evidence type="ECO:0000256" key="4">
    <source>
        <dbReference type="PROSITE-ProRule" id="PRU00169"/>
    </source>
</evidence>
<dbReference type="Pfam" id="PF00072">
    <property type="entry name" value="Response_reg"/>
    <property type="match status" value="2"/>
</dbReference>
<dbReference type="AlphaFoldDB" id="A0A7V8FJ74"/>
<comment type="catalytic activity">
    <reaction evidence="1">
        <text>ATP + protein L-histidine = ADP + protein N-phospho-L-histidine.</text>
        <dbReference type="EC" id="2.7.13.3"/>
    </reaction>
</comment>
<evidence type="ECO:0000259" key="6">
    <source>
        <dbReference type="PROSITE" id="PS50110"/>
    </source>
</evidence>